<gene>
    <name evidence="2" type="ORF">OU682_23905</name>
</gene>
<proteinExistence type="predicted"/>
<dbReference type="InterPro" id="IPR036390">
    <property type="entry name" value="WH_DNA-bd_sf"/>
</dbReference>
<keyword evidence="3" id="KW-1185">Reference proteome</keyword>
<reference evidence="2" key="1">
    <citation type="submission" date="2022-12" db="EMBL/GenBank/DDBJ databases">
        <title>Paracoccus sp. EF6 isolated from a lake water.</title>
        <authorList>
            <person name="Liu H."/>
        </authorList>
    </citation>
    <scope>NUCLEOTIDE SEQUENCE</scope>
    <source>
        <strain evidence="2">EF6</strain>
    </source>
</reference>
<sequence>MHPRGKASQRVEEVRAVFAADYLTYQYCFVEFFLEHLSDISRAFRGDLQTLIVLALIGQVQMRAMRQAATTGQDPCLLPPERLSISASRIADVTGIPRQTVRRKFAALERKGWVMRTETGAYRLAMRDDGNAPARIDLEMLDRRAMVRVARLFRDLEAIVAAQPRGGPVPRPAQDEQVASPPT</sequence>
<dbReference type="RefSeq" id="WP_268944670.1">
    <property type="nucleotide sequence ID" value="NZ_JAPTYD010000151.1"/>
</dbReference>
<accession>A0ABT4JBY7</accession>
<comment type="caution">
    <text evidence="2">The sequence shown here is derived from an EMBL/GenBank/DDBJ whole genome shotgun (WGS) entry which is preliminary data.</text>
</comment>
<dbReference type="Gene3D" id="1.10.10.10">
    <property type="entry name" value="Winged helix-like DNA-binding domain superfamily/Winged helix DNA-binding domain"/>
    <property type="match status" value="1"/>
</dbReference>
<dbReference type="EMBL" id="JAPTYD010000151">
    <property type="protein sequence ID" value="MCZ0964585.1"/>
    <property type="molecule type" value="Genomic_DNA"/>
</dbReference>
<dbReference type="SUPFAM" id="SSF46785">
    <property type="entry name" value="Winged helix' DNA-binding domain"/>
    <property type="match status" value="1"/>
</dbReference>
<organism evidence="2 3">
    <name type="scientific">Paracoccus benzoatiresistens</name>
    <dbReference type="NCBI Taxonomy" id="2997341"/>
    <lineage>
        <taxon>Bacteria</taxon>
        <taxon>Pseudomonadati</taxon>
        <taxon>Pseudomonadota</taxon>
        <taxon>Alphaproteobacteria</taxon>
        <taxon>Rhodobacterales</taxon>
        <taxon>Paracoccaceae</taxon>
        <taxon>Paracoccus</taxon>
    </lineage>
</organism>
<evidence type="ECO:0000256" key="1">
    <source>
        <dbReference type="SAM" id="MobiDB-lite"/>
    </source>
</evidence>
<dbReference type="Proteomes" id="UP001149822">
    <property type="component" value="Unassembled WGS sequence"/>
</dbReference>
<evidence type="ECO:0000313" key="3">
    <source>
        <dbReference type="Proteomes" id="UP001149822"/>
    </source>
</evidence>
<name>A0ABT4JBY7_9RHOB</name>
<protein>
    <recommendedName>
        <fullName evidence="4">HTH iclR-type domain-containing protein</fullName>
    </recommendedName>
</protein>
<feature type="region of interest" description="Disordered" evidence="1">
    <location>
        <begin position="164"/>
        <end position="183"/>
    </location>
</feature>
<evidence type="ECO:0000313" key="2">
    <source>
        <dbReference type="EMBL" id="MCZ0964585.1"/>
    </source>
</evidence>
<dbReference type="InterPro" id="IPR036388">
    <property type="entry name" value="WH-like_DNA-bd_sf"/>
</dbReference>
<evidence type="ECO:0008006" key="4">
    <source>
        <dbReference type="Google" id="ProtNLM"/>
    </source>
</evidence>